<evidence type="ECO:0000313" key="9">
    <source>
        <dbReference type="Proteomes" id="UP001143705"/>
    </source>
</evidence>
<sequence length="195" mass="21521">MLHAPPPDQGRARRGGAPEERGYGNGGECRLDLLVDISNVVSPLPLDLVWSSWATTGQPAHSKSHLHMRTYTIRAFCDTQARLHAYFIGVYEKRDCERQVPLSDLRNFCNVLNNPRILQDLPGRHSTCGAPLSAATQYDHSPEGEDSLINGLCFHCHCRQPFTLECWQGATAASAKILSVAKGITAAKEKKTNKQ</sequence>
<keyword evidence="4" id="KW-1048">Host nucleus</keyword>
<dbReference type="RefSeq" id="YP_010801403.1">
    <property type="nucleotide sequence ID" value="NC_076964.1"/>
</dbReference>
<protein>
    <submittedName>
        <fullName evidence="8">Nuclear protein UL55</fullName>
    </submittedName>
</protein>
<dbReference type="GO" id="GO:0044204">
    <property type="term" value="C:host cell nuclear matrix"/>
    <property type="evidence" value="ECO:0007669"/>
    <property type="project" value="UniProtKB-SubCell"/>
</dbReference>
<evidence type="ECO:0000256" key="4">
    <source>
        <dbReference type="ARBA" id="ARBA00022562"/>
    </source>
</evidence>
<dbReference type="InterPro" id="IPR007622">
    <property type="entry name" value="Herpes_UL55"/>
</dbReference>
<proteinExistence type="inferred from homology"/>
<evidence type="ECO:0000256" key="2">
    <source>
        <dbReference type="ARBA" id="ARBA00004535"/>
    </source>
</evidence>
<evidence type="ECO:0000256" key="6">
    <source>
        <dbReference type="ARBA" id="ARBA00022844"/>
    </source>
</evidence>
<evidence type="ECO:0000256" key="1">
    <source>
        <dbReference type="ARBA" id="ARBA00004428"/>
    </source>
</evidence>
<keyword evidence="5" id="KW-0920">Virion tegument</keyword>
<reference evidence="8" key="1">
    <citation type="journal article" date="2020" name="Emerg. Infect. Dis.">
        <title>Identification of a Novel alpha-herpesvirus Associated with Ulcerative Stomatitis in Donkeys.</title>
        <authorList>
            <person name="Martella V."/>
            <person name="Lanave G."/>
            <person name="Camero M."/>
            <person name="Larocca V."/>
            <person name="Lorusso E."/>
            <person name="Catella C."/>
            <person name="Capozza P."/>
            <person name="Tempesta M."/>
            <person name="Buonavoglia C."/>
        </authorList>
    </citation>
    <scope>NUCLEOTIDE SEQUENCE</scope>
    <source>
        <strain evidence="8">AsHV/Bari/2011/740</strain>
    </source>
</reference>
<evidence type="ECO:0000256" key="5">
    <source>
        <dbReference type="ARBA" id="ARBA00022580"/>
    </source>
</evidence>
<dbReference type="GO" id="GO:0019058">
    <property type="term" value="P:viral life cycle"/>
    <property type="evidence" value="ECO:0007669"/>
    <property type="project" value="InterPro"/>
</dbReference>
<feature type="region of interest" description="Disordered" evidence="7">
    <location>
        <begin position="1"/>
        <end position="24"/>
    </location>
</feature>
<keyword evidence="9" id="KW-1185">Reference proteome</keyword>
<comment type="subcellular location">
    <subcellularLocation>
        <location evidence="1">Host nucleus matrix</location>
    </subcellularLocation>
    <subcellularLocation>
        <location evidence="2">Virion tegument</location>
    </subcellularLocation>
</comment>
<dbReference type="KEGG" id="vg:80540112"/>
<evidence type="ECO:0000256" key="7">
    <source>
        <dbReference type="SAM" id="MobiDB-lite"/>
    </source>
</evidence>
<evidence type="ECO:0000313" key="8">
    <source>
        <dbReference type="EMBL" id="QPI70114.1"/>
    </source>
</evidence>
<evidence type="ECO:0000256" key="3">
    <source>
        <dbReference type="ARBA" id="ARBA00009538"/>
    </source>
</evidence>
<accession>A0A7S9YTE8</accession>
<comment type="similarity">
    <text evidence="3">Belongs to the alphaherpesvirinae HHV-1 UL55 family.</text>
</comment>
<dbReference type="Proteomes" id="UP001143705">
    <property type="component" value="Segment"/>
</dbReference>
<dbReference type="GeneID" id="80540112"/>
<dbReference type="EMBL" id="MT012704">
    <property type="protein sequence ID" value="QPI70114.1"/>
    <property type="molecule type" value="Genomic_DNA"/>
</dbReference>
<organism evidence="8 9">
    <name type="scientific">Equid herpesvirus 6</name>
    <dbReference type="NCBI Taxonomy" id="173566"/>
    <lineage>
        <taxon>Viruses</taxon>
        <taxon>Duplodnaviria</taxon>
        <taxon>Heunggongvirae</taxon>
        <taxon>Peploviricota</taxon>
        <taxon>Herviviricetes</taxon>
        <taxon>Herpesvirales</taxon>
        <taxon>Orthoherpesviridae</taxon>
        <taxon>Alphaherpesvirinae</taxon>
        <taxon>Varicellovirus</taxon>
    </lineage>
</organism>
<name>A0A7S9YTE8_9ALPH</name>
<dbReference type="GO" id="GO:0019033">
    <property type="term" value="C:viral tegument"/>
    <property type="evidence" value="ECO:0007669"/>
    <property type="project" value="UniProtKB-SubCell"/>
</dbReference>
<keyword evidence="6" id="KW-0946">Virion</keyword>
<dbReference type="Pfam" id="PF04537">
    <property type="entry name" value="Herpes_UL55"/>
    <property type="match status" value="1"/>
</dbReference>